<dbReference type="SMART" id="SM00320">
    <property type="entry name" value="WD40"/>
    <property type="match status" value="4"/>
</dbReference>
<evidence type="ECO:0000256" key="10">
    <source>
        <dbReference type="ARBA" id="ARBA00040002"/>
    </source>
</evidence>
<evidence type="ECO:0000256" key="2">
    <source>
        <dbReference type="ARBA" id="ARBA00022490"/>
    </source>
</evidence>
<feature type="region of interest" description="Disordered" evidence="12">
    <location>
        <begin position="213"/>
        <end position="281"/>
    </location>
</feature>
<feature type="region of interest" description="Disordered" evidence="12">
    <location>
        <begin position="345"/>
        <end position="412"/>
    </location>
</feature>
<keyword evidence="4" id="KW-0677">Repeat</keyword>
<dbReference type="InParanoid" id="C5K9G7"/>
<dbReference type="InterPro" id="IPR050687">
    <property type="entry name" value="Dynein_IC"/>
</dbReference>
<keyword evidence="6" id="KW-0969">Cilium</keyword>
<keyword evidence="5" id="KW-0282">Flagellum</keyword>
<dbReference type="InterPro" id="IPR015943">
    <property type="entry name" value="WD40/YVTN_repeat-like_dom_sf"/>
</dbReference>
<evidence type="ECO:0000256" key="4">
    <source>
        <dbReference type="ARBA" id="ARBA00022737"/>
    </source>
</evidence>
<keyword evidence="14" id="KW-1185">Reference proteome</keyword>
<protein>
    <recommendedName>
        <fullName evidence="10">Dynein axonemal intermediate chain 4</fullName>
    </recommendedName>
    <alternativeName>
        <fullName evidence="11">WD repeat-containing protein 78</fullName>
    </alternativeName>
</protein>
<feature type="compositionally biased region" description="Polar residues" evidence="12">
    <location>
        <begin position="354"/>
        <end position="373"/>
    </location>
</feature>
<reference evidence="13 14" key="1">
    <citation type="submission" date="2008-07" db="EMBL/GenBank/DDBJ databases">
        <authorList>
            <person name="El-Sayed N."/>
            <person name="Caler E."/>
            <person name="Inman J."/>
            <person name="Amedeo P."/>
            <person name="Hass B."/>
            <person name="Wortman J."/>
        </authorList>
    </citation>
    <scope>NUCLEOTIDE SEQUENCE [LARGE SCALE GENOMIC DNA]</scope>
    <source>
        <strain evidence="14">ATCC 50983 / TXsc</strain>
    </source>
</reference>
<dbReference type="AlphaFoldDB" id="C5K9G7"/>
<dbReference type="OrthoDB" id="10259804at2759"/>
<dbReference type="InterPro" id="IPR036322">
    <property type="entry name" value="WD40_repeat_dom_sf"/>
</dbReference>
<dbReference type="GO" id="GO:0045504">
    <property type="term" value="F:dynein heavy chain binding"/>
    <property type="evidence" value="ECO:0007669"/>
    <property type="project" value="TreeGrafter"/>
</dbReference>
<dbReference type="GeneID" id="9048982"/>
<name>C5K9G7_PERM5</name>
<feature type="region of interest" description="Disordered" evidence="12">
    <location>
        <begin position="1"/>
        <end position="21"/>
    </location>
</feature>
<evidence type="ECO:0000256" key="7">
    <source>
        <dbReference type="ARBA" id="ARBA00023212"/>
    </source>
</evidence>
<dbReference type="RefSeq" id="XP_002786943.1">
    <property type="nucleotide sequence ID" value="XM_002786897.1"/>
</dbReference>
<evidence type="ECO:0000256" key="8">
    <source>
        <dbReference type="ARBA" id="ARBA00023273"/>
    </source>
</evidence>
<dbReference type="GO" id="GO:0005858">
    <property type="term" value="C:axonemal dynein complex"/>
    <property type="evidence" value="ECO:0007669"/>
    <property type="project" value="TreeGrafter"/>
</dbReference>
<sequence>MCSRDVTPKPLSAPQQEDQQETVLKTMPRKVMEELKEELRQVKLIDGYIRDTPKNISLGSHSLQRAQVKSREERMIEIRLTETPTTILIDIPSVAASEGQETYDKIIAENENYEALLNRKQNAPDQFRGQHAQTLNYPQKMKETFTDPPATSSLGVNASVWDIHDSFREELIPTDLQIQIECQRNVEETSTESLAKPGCLLETSSEAILSHVAKETSRTTAAQSKKGSSTKGGNRSSSPKKLTRGMGAGNSEKLVEESALPRRDQDGVAVEDKQAVETEREDTPALRWVMGSNLLIPIELREAARVMERTLSQNEYHNAHLLYRNYPTLAQLAEREQKFIDSFPLSNAVDPSASRRSSALSNKGAQDPNQLQAPSRRESATPEQSEAKPDVPPEDTEQEEDDTEQDGNCDTTWKASGGGAVLFWSLKNPFYPERALKTTAGVSSVAFSDTYPNLLAVGMQDGGLAIWDLRQKADSPVSPISNVASRHTDVVWDIQWVDRGPDKFPRENLISVGADGKVIQWDMRKGLERAVLMSLKRSANPDLATNVLNTGAQDSGGRSRQDGLAFRQSCGFCVDFLKQDPSMYLVGTSDGLVHRCSTSYNEHYLGTYYGHAAAVYKVRCNPFWLPAFLTCSADWTMKLWSTKSIPMEARLHYGTSSAQVNDISWCPHNSTCFAGVMDDGRVELWDIHRSPLDPIIVHYPVNDLGHDRWHRAVSVGFAPTSPVLVAGDSTGRVEVMRLHNCEVPQMSDAEQQEKLVRCVVNQQ</sequence>
<evidence type="ECO:0000256" key="1">
    <source>
        <dbReference type="ARBA" id="ARBA00004611"/>
    </source>
</evidence>
<dbReference type="Proteomes" id="UP000007800">
    <property type="component" value="Unassembled WGS sequence"/>
</dbReference>
<dbReference type="GO" id="GO:0045503">
    <property type="term" value="F:dynein light chain binding"/>
    <property type="evidence" value="ECO:0007669"/>
    <property type="project" value="TreeGrafter"/>
</dbReference>
<keyword evidence="8" id="KW-0966">Cell projection</keyword>
<dbReference type="Pfam" id="PF00400">
    <property type="entry name" value="WD40"/>
    <property type="match status" value="2"/>
</dbReference>
<feature type="compositionally biased region" description="Acidic residues" evidence="12">
    <location>
        <begin position="392"/>
        <end position="407"/>
    </location>
</feature>
<feature type="compositionally biased region" description="Basic and acidic residues" evidence="12">
    <location>
        <begin position="375"/>
        <end position="391"/>
    </location>
</feature>
<feature type="compositionally biased region" description="Polar residues" evidence="12">
    <location>
        <begin position="218"/>
        <end position="240"/>
    </location>
</feature>
<dbReference type="EMBL" id="GG671513">
    <property type="protein sequence ID" value="EER18739.1"/>
    <property type="molecule type" value="Genomic_DNA"/>
</dbReference>
<organism evidence="14">
    <name type="scientific">Perkinsus marinus (strain ATCC 50983 / TXsc)</name>
    <dbReference type="NCBI Taxonomy" id="423536"/>
    <lineage>
        <taxon>Eukaryota</taxon>
        <taxon>Sar</taxon>
        <taxon>Alveolata</taxon>
        <taxon>Perkinsozoa</taxon>
        <taxon>Perkinsea</taxon>
        <taxon>Perkinsida</taxon>
        <taxon>Perkinsidae</taxon>
        <taxon>Perkinsus</taxon>
    </lineage>
</organism>
<evidence type="ECO:0000256" key="9">
    <source>
        <dbReference type="ARBA" id="ARBA00024190"/>
    </source>
</evidence>
<evidence type="ECO:0000313" key="14">
    <source>
        <dbReference type="Proteomes" id="UP000007800"/>
    </source>
</evidence>
<accession>C5K9G7</accession>
<keyword evidence="3" id="KW-0853">WD repeat</keyword>
<evidence type="ECO:0000256" key="3">
    <source>
        <dbReference type="ARBA" id="ARBA00022574"/>
    </source>
</evidence>
<dbReference type="OMA" id="SEGHIMF"/>
<dbReference type="Gene3D" id="2.130.10.10">
    <property type="entry name" value="YVTN repeat-like/Quinoprotein amine dehydrogenase"/>
    <property type="match status" value="2"/>
</dbReference>
<dbReference type="GO" id="GO:0003341">
    <property type="term" value="P:cilium movement"/>
    <property type="evidence" value="ECO:0007669"/>
    <property type="project" value="TreeGrafter"/>
</dbReference>
<evidence type="ECO:0000313" key="13">
    <source>
        <dbReference type="EMBL" id="EER18739.1"/>
    </source>
</evidence>
<proteinExistence type="predicted"/>
<dbReference type="SUPFAM" id="SSF50978">
    <property type="entry name" value="WD40 repeat-like"/>
    <property type="match status" value="1"/>
</dbReference>
<comment type="subcellular location">
    <subcellularLocation>
        <location evidence="1">Cytoplasm</location>
        <location evidence="1">Cytoskeleton</location>
        <location evidence="1">Flagellum axoneme</location>
    </subcellularLocation>
    <subcellularLocation>
        <location evidence="9">Dynein axonemal particle</location>
    </subcellularLocation>
</comment>
<evidence type="ECO:0000256" key="6">
    <source>
        <dbReference type="ARBA" id="ARBA00023069"/>
    </source>
</evidence>
<dbReference type="PANTHER" id="PTHR12442:SF12">
    <property type="entry name" value="DYNEIN AXONEMAL INTERMEDIATE CHAIN 4"/>
    <property type="match status" value="1"/>
</dbReference>
<dbReference type="InterPro" id="IPR001680">
    <property type="entry name" value="WD40_rpt"/>
</dbReference>
<dbReference type="PANTHER" id="PTHR12442">
    <property type="entry name" value="DYNEIN INTERMEDIATE CHAIN"/>
    <property type="match status" value="1"/>
</dbReference>
<evidence type="ECO:0000256" key="11">
    <source>
        <dbReference type="ARBA" id="ARBA00041557"/>
    </source>
</evidence>
<keyword evidence="7" id="KW-0206">Cytoskeleton</keyword>
<dbReference type="GO" id="GO:0120293">
    <property type="term" value="C:dynein axonemal particle"/>
    <property type="evidence" value="ECO:0007669"/>
    <property type="project" value="UniProtKB-SubCell"/>
</dbReference>
<evidence type="ECO:0000256" key="12">
    <source>
        <dbReference type="SAM" id="MobiDB-lite"/>
    </source>
</evidence>
<feature type="compositionally biased region" description="Basic and acidic residues" evidence="12">
    <location>
        <begin position="253"/>
        <end position="281"/>
    </location>
</feature>
<gene>
    <name evidence="13" type="ORF">Pmar_PMAR006358</name>
</gene>
<evidence type="ECO:0000256" key="5">
    <source>
        <dbReference type="ARBA" id="ARBA00022846"/>
    </source>
</evidence>
<keyword evidence="2" id="KW-0963">Cytoplasm</keyword>